<reference evidence="2 3" key="1">
    <citation type="submission" date="2013-08" db="EMBL/GenBank/DDBJ databases">
        <title>The genome sequence of Skermanella stibiiresistens.</title>
        <authorList>
            <person name="Zhu W."/>
            <person name="Wang G."/>
        </authorList>
    </citation>
    <scope>NUCLEOTIDE SEQUENCE [LARGE SCALE GENOMIC DNA]</scope>
    <source>
        <strain evidence="2 3">SB22</strain>
    </source>
</reference>
<dbReference type="EMBL" id="AVFL01000070">
    <property type="protein sequence ID" value="EWY35784.1"/>
    <property type="molecule type" value="Genomic_DNA"/>
</dbReference>
<keyword evidence="3" id="KW-1185">Reference proteome</keyword>
<feature type="domain" description="Glycosyltransferase subfamily 4-like N-terminal" evidence="1">
    <location>
        <begin position="26"/>
        <end position="131"/>
    </location>
</feature>
<dbReference type="Pfam" id="PF13692">
    <property type="entry name" value="Glyco_trans_1_4"/>
    <property type="match status" value="1"/>
</dbReference>
<dbReference type="AlphaFoldDB" id="W9GPV0"/>
<evidence type="ECO:0000313" key="3">
    <source>
        <dbReference type="Proteomes" id="UP000019486"/>
    </source>
</evidence>
<evidence type="ECO:0000259" key="1">
    <source>
        <dbReference type="Pfam" id="PF13477"/>
    </source>
</evidence>
<protein>
    <recommendedName>
        <fullName evidence="1">Glycosyltransferase subfamily 4-like N-terminal domain-containing protein</fullName>
    </recommendedName>
</protein>
<dbReference type="CDD" id="cd03808">
    <property type="entry name" value="GT4_CapM-like"/>
    <property type="match status" value="1"/>
</dbReference>
<dbReference type="PANTHER" id="PTHR12526:SF638">
    <property type="entry name" value="SPORE COAT PROTEIN SA"/>
    <property type="match status" value="1"/>
</dbReference>
<proteinExistence type="predicted"/>
<dbReference type="STRING" id="1385369.N825_34375"/>
<evidence type="ECO:0000313" key="2">
    <source>
        <dbReference type="EMBL" id="EWY35784.1"/>
    </source>
</evidence>
<gene>
    <name evidence="2" type="ORF">N825_34375</name>
</gene>
<sequence length="429" mass="47031">MEQNMDVRTVPRRSFVTEPAAGVSTRVVFFVSEDWWFCLHWLNLAKRLAERGYRITVICNTGASGADRARIERAGFEVVPLKLDRSGLNILNDFRIASALVKYLRRERPALIHCVGMKPILIGTLAARLVGAFGPPIRILDHFAGLGYLFSSSHLKARLLRPLVMLGMRAAFAGHEVHLVTMNPTDRDVLMRWQLRRAGHVHVIGGTGLDLARYPALPFPKSETVTIAITTRMIEDKGLAPLVEAFRRVRAKLPHVELLLVGERDGRNPTAIPRDQLEAWSREPGITWLGHVDRVAEEVWARAHIAVLPSRREGLPVSLLEAAACGRPMVATDVPGCRDVVIDGVTGLLVPPEESGELVQGLADALERLAASDDLRRRFGAAAREMVETRYSLSVISDHVAGLYRSLIDGSAEGSAPGSTRGTVVEAGG</sequence>
<dbReference type="Pfam" id="PF13477">
    <property type="entry name" value="Glyco_trans_4_2"/>
    <property type="match status" value="1"/>
</dbReference>
<name>W9GPV0_9PROT</name>
<dbReference type="PATRIC" id="fig|1385369.3.peg.7165"/>
<dbReference type="GO" id="GO:0016757">
    <property type="term" value="F:glycosyltransferase activity"/>
    <property type="evidence" value="ECO:0007669"/>
    <property type="project" value="TreeGrafter"/>
</dbReference>
<dbReference type="Proteomes" id="UP000019486">
    <property type="component" value="Unassembled WGS sequence"/>
</dbReference>
<organism evidence="2 3">
    <name type="scientific">Skermanella stibiiresistens SB22</name>
    <dbReference type="NCBI Taxonomy" id="1385369"/>
    <lineage>
        <taxon>Bacteria</taxon>
        <taxon>Pseudomonadati</taxon>
        <taxon>Pseudomonadota</taxon>
        <taxon>Alphaproteobacteria</taxon>
        <taxon>Rhodospirillales</taxon>
        <taxon>Azospirillaceae</taxon>
        <taxon>Skermanella</taxon>
    </lineage>
</organism>
<comment type="caution">
    <text evidence="2">The sequence shown here is derived from an EMBL/GenBank/DDBJ whole genome shotgun (WGS) entry which is preliminary data.</text>
</comment>
<accession>W9GPV0</accession>
<dbReference type="InterPro" id="IPR028098">
    <property type="entry name" value="Glyco_trans_4-like_N"/>
</dbReference>
<dbReference type="SUPFAM" id="SSF53756">
    <property type="entry name" value="UDP-Glycosyltransferase/glycogen phosphorylase"/>
    <property type="match status" value="1"/>
</dbReference>
<dbReference type="Gene3D" id="3.40.50.2000">
    <property type="entry name" value="Glycogen Phosphorylase B"/>
    <property type="match status" value="2"/>
</dbReference>
<dbReference type="PANTHER" id="PTHR12526">
    <property type="entry name" value="GLYCOSYLTRANSFERASE"/>
    <property type="match status" value="1"/>
</dbReference>